<feature type="transmembrane region" description="Helical" evidence="7">
    <location>
        <begin position="291"/>
        <end position="316"/>
    </location>
</feature>
<gene>
    <name evidence="8" type="ORF">GCM10009539_20770</name>
</gene>
<dbReference type="EMBL" id="BAAAGX010000007">
    <property type="protein sequence ID" value="GAA0235297.1"/>
    <property type="molecule type" value="Genomic_DNA"/>
</dbReference>
<comment type="similarity">
    <text evidence="2">Belongs to the UPF0718 family.</text>
</comment>
<reference evidence="8 9" key="1">
    <citation type="journal article" date="2019" name="Int. J. Syst. Evol. Microbiol.">
        <title>The Global Catalogue of Microorganisms (GCM) 10K type strain sequencing project: providing services to taxonomists for standard genome sequencing and annotation.</title>
        <authorList>
            <consortium name="The Broad Institute Genomics Platform"/>
            <consortium name="The Broad Institute Genome Sequencing Center for Infectious Disease"/>
            <person name="Wu L."/>
            <person name="Ma J."/>
        </authorList>
    </citation>
    <scope>NUCLEOTIDE SEQUENCE [LARGE SCALE GENOMIC DNA]</scope>
    <source>
        <strain evidence="8 9">JCM 10425</strain>
    </source>
</reference>
<accession>A0ABN0U161</accession>
<name>A0ABN0U161_9ACTN</name>
<keyword evidence="9" id="KW-1185">Reference proteome</keyword>
<evidence type="ECO:0000256" key="3">
    <source>
        <dbReference type="ARBA" id="ARBA00022475"/>
    </source>
</evidence>
<evidence type="ECO:0000256" key="7">
    <source>
        <dbReference type="SAM" id="Phobius"/>
    </source>
</evidence>
<proteinExistence type="inferred from homology"/>
<keyword evidence="3" id="KW-1003">Cell membrane</keyword>
<dbReference type="PANTHER" id="PTHR43299">
    <property type="entry name" value="UPF0718 PROTEIN YRAQ"/>
    <property type="match status" value="1"/>
</dbReference>
<keyword evidence="4 7" id="KW-0812">Transmembrane</keyword>
<dbReference type="Proteomes" id="UP001500967">
    <property type="component" value="Unassembled WGS sequence"/>
</dbReference>
<dbReference type="PANTHER" id="PTHR43299:SF1">
    <property type="entry name" value="UPF0718 PROTEIN YRAQ"/>
    <property type="match status" value="1"/>
</dbReference>
<dbReference type="Pfam" id="PF03773">
    <property type="entry name" value="ArsP_1"/>
    <property type="match status" value="1"/>
</dbReference>
<evidence type="ECO:0000256" key="6">
    <source>
        <dbReference type="ARBA" id="ARBA00023136"/>
    </source>
</evidence>
<feature type="transmembrane region" description="Helical" evidence="7">
    <location>
        <begin position="153"/>
        <end position="175"/>
    </location>
</feature>
<keyword evidence="6 7" id="KW-0472">Membrane</keyword>
<comment type="caution">
    <text evidence="8">The sequence shown here is derived from an EMBL/GenBank/DDBJ whole genome shotgun (WGS) entry which is preliminary data.</text>
</comment>
<sequence length="317" mass="31959">MFAAGLLWAKWLPHTAKTASLADTGTWDGGPIFTTAGSTPSLSGAVDFTVAYFRAVWKAALVGLVVAAALEAFVPKDRLARLLTRRTRWGQGVAGGLLSMPSMMCTCCTSPVAVGLRRRGAPVGATVAYWLGNPLLNPAVLIFLALTLPWPYAAVRAAVGAAVVLAAAVVAARVAGPAPDVEAAAGPAPRFSRILLLYALMLVPEYLVLVFATGWLSGWLANWAGLGDAGGPLALLLIGLVGAALVIPTGGEIPVVVGLVAAGASLGTAGVLLITLPALSVPSIVMVARAFSWRVTAAVTGLVVAGGVVAGALLAAA</sequence>
<evidence type="ECO:0000313" key="8">
    <source>
        <dbReference type="EMBL" id="GAA0235297.1"/>
    </source>
</evidence>
<feature type="transmembrane region" description="Helical" evidence="7">
    <location>
        <begin position="253"/>
        <end position="279"/>
    </location>
</feature>
<feature type="transmembrane region" description="Helical" evidence="7">
    <location>
        <begin position="229"/>
        <end position="247"/>
    </location>
</feature>
<feature type="transmembrane region" description="Helical" evidence="7">
    <location>
        <begin position="195"/>
        <end position="217"/>
    </location>
</feature>
<keyword evidence="5 7" id="KW-1133">Transmembrane helix</keyword>
<evidence type="ECO:0000313" key="9">
    <source>
        <dbReference type="Proteomes" id="UP001500967"/>
    </source>
</evidence>
<evidence type="ECO:0000256" key="4">
    <source>
        <dbReference type="ARBA" id="ARBA00022692"/>
    </source>
</evidence>
<protein>
    <submittedName>
        <fullName evidence="8">Permease</fullName>
    </submittedName>
</protein>
<feature type="transmembrane region" description="Helical" evidence="7">
    <location>
        <begin position="128"/>
        <end position="146"/>
    </location>
</feature>
<dbReference type="RefSeq" id="WP_344648533.1">
    <property type="nucleotide sequence ID" value="NZ_BAAAGX010000007.1"/>
</dbReference>
<evidence type="ECO:0000256" key="2">
    <source>
        <dbReference type="ARBA" id="ARBA00006386"/>
    </source>
</evidence>
<evidence type="ECO:0000256" key="5">
    <source>
        <dbReference type="ARBA" id="ARBA00022989"/>
    </source>
</evidence>
<evidence type="ECO:0000256" key="1">
    <source>
        <dbReference type="ARBA" id="ARBA00004651"/>
    </source>
</evidence>
<organism evidence="8 9">
    <name type="scientific">Cryptosporangium japonicum</name>
    <dbReference type="NCBI Taxonomy" id="80872"/>
    <lineage>
        <taxon>Bacteria</taxon>
        <taxon>Bacillati</taxon>
        <taxon>Actinomycetota</taxon>
        <taxon>Actinomycetes</taxon>
        <taxon>Cryptosporangiales</taxon>
        <taxon>Cryptosporangiaceae</taxon>
        <taxon>Cryptosporangium</taxon>
    </lineage>
</organism>
<feature type="transmembrane region" description="Helical" evidence="7">
    <location>
        <begin position="55"/>
        <end position="74"/>
    </location>
</feature>
<comment type="subcellular location">
    <subcellularLocation>
        <location evidence="1">Cell membrane</location>
        <topology evidence="1">Multi-pass membrane protein</topology>
    </subcellularLocation>
</comment>
<dbReference type="InterPro" id="IPR005524">
    <property type="entry name" value="DUF318"/>
</dbReference>